<dbReference type="PRINTS" id="PR00463">
    <property type="entry name" value="EP450I"/>
</dbReference>
<proteinExistence type="inferred from homology"/>
<dbReference type="Proteomes" id="UP000593564">
    <property type="component" value="Unassembled WGS sequence"/>
</dbReference>
<keyword evidence="5 13" id="KW-0812">Transmembrane</keyword>
<dbReference type="InterPro" id="IPR002401">
    <property type="entry name" value="Cyt_P450_E_grp-I"/>
</dbReference>
<keyword evidence="6 12" id="KW-0479">Metal-binding</keyword>
<dbReference type="EMBL" id="JACBKZ010000002">
    <property type="protein sequence ID" value="KAF5958800.1"/>
    <property type="molecule type" value="Genomic_DNA"/>
</dbReference>
<dbReference type="GO" id="GO:0016705">
    <property type="term" value="F:oxidoreductase activity, acting on paired donors, with incorporation or reduction of molecular oxygen"/>
    <property type="evidence" value="ECO:0007669"/>
    <property type="project" value="InterPro"/>
</dbReference>
<keyword evidence="10" id="KW-0503">Monooxygenase</keyword>
<comment type="similarity">
    <text evidence="3">Belongs to the cytochrome P450 family.</text>
</comment>
<feature type="binding site" description="axial binding residue" evidence="12">
    <location>
        <position position="436"/>
    </location>
    <ligand>
        <name>heme</name>
        <dbReference type="ChEBI" id="CHEBI:30413"/>
    </ligand>
    <ligandPart>
        <name>Fe</name>
        <dbReference type="ChEBI" id="CHEBI:18248"/>
    </ligandPart>
</feature>
<evidence type="ECO:0000256" key="10">
    <source>
        <dbReference type="ARBA" id="ARBA00023033"/>
    </source>
</evidence>
<evidence type="ECO:0000256" key="5">
    <source>
        <dbReference type="ARBA" id="ARBA00022692"/>
    </source>
</evidence>
<dbReference type="PRINTS" id="PR00385">
    <property type="entry name" value="P450"/>
</dbReference>
<evidence type="ECO:0000313" key="15">
    <source>
        <dbReference type="Proteomes" id="UP000593564"/>
    </source>
</evidence>
<reference evidence="15" key="1">
    <citation type="journal article" date="2020" name="Nat. Commun.">
        <title>Genome assembly of wild tea tree DASZ reveals pedigree and selection history of tea varieties.</title>
        <authorList>
            <person name="Zhang W."/>
            <person name="Zhang Y."/>
            <person name="Qiu H."/>
            <person name="Guo Y."/>
            <person name="Wan H."/>
            <person name="Zhang X."/>
            <person name="Scossa F."/>
            <person name="Alseekh S."/>
            <person name="Zhang Q."/>
            <person name="Wang P."/>
            <person name="Xu L."/>
            <person name="Schmidt M.H."/>
            <person name="Jia X."/>
            <person name="Li D."/>
            <person name="Zhu A."/>
            <person name="Guo F."/>
            <person name="Chen W."/>
            <person name="Ni D."/>
            <person name="Usadel B."/>
            <person name="Fernie A.R."/>
            <person name="Wen W."/>
        </authorList>
    </citation>
    <scope>NUCLEOTIDE SEQUENCE [LARGE SCALE GENOMIC DNA]</scope>
    <source>
        <strain evidence="15">cv. G240</strain>
    </source>
</reference>
<keyword evidence="8" id="KW-0560">Oxidoreductase</keyword>
<dbReference type="GO" id="GO:0004497">
    <property type="term" value="F:monooxygenase activity"/>
    <property type="evidence" value="ECO:0007669"/>
    <property type="project" value="UniProtKB-KW"/>
</dbReference>
<dbReference type="Gene3D" id="1.10.630.10">
    <property type="entry name" value="Cytochrome P450"/>
    <property type="match status" value="1"/>
</dbReference>
<dbReference type="AlphaFoldDB" id="A0A7J7I153"/>
<dbReference type="SUPFAM" id="SSF48264">
    <property type="entry name" value="Cytochrome P450"/>
    <property type="match status" value="1"/>
</dbReference>
<comment type="cofactor">
    <cofactor evidence="1 12">
        <name>heme</name>
        <dbReference type="ChEBI" id="CHEBI:30413"/>
    </cofactor>
</comment>
<comment type="caution">
    <text evidence="14">The sequence shown here is derived from an EMBL/GenBank/DDBJ whole genome shotgun (WGS) entry which is preliminary data.</text>
</comment>
<reference evidence="14 15" key="2">
    <citation type="submission" date="2020-07" db="EMBL/GenBank/DDBJ databases">
        <title>Genome assembly of wild tea tree DASZ reveals pedigree and selection history of tea varieties.</title>
        <authorList>
            <person name="Zhang W."/>
        </authorList>
    </citation>
    <scope>NUCLEOTIDE SEQUENCE [LARGE SCALE GENOMIC DNA]</scope>
    <source>
        <strain evidence="15">cv. G240</strain>
        <tissue evidence="14">Leaf</tissue>
    </source>
</reference>
<dbReference type="PANTHER" id="PTHR47947:SF26">
    <property type="entry name" value="CYTOCHROME P450"/>
    <property type="match status" value="1"/>
</dbReference>
<evidence type="ECO:0000256" key="3">
    <source>
        <dbReference type="ARBA" id="ARBA00010617"/>
    </source>
</evidence>
<dbReference type="InterPro" id="IPR036396">
    <property type="entry name" value="Cyt_P450_sf"/>
</dbReference>
<accession>A0A7J7I153</accession>
<feature type="transmembrane region" description="Helical" evidence="13">
    <location>
        <begin position="6"/>
        <end position="23"/>
    </location>
</feature>
<dbReference type="InterPro" id="IPR050651">
    <property type="entry name" value="Plant_Cytochrome_P450_Monoox"/>
</dbReference>
<evidence type="ECO:0000256" key="1">
    <source>
        <dbReference type="ARBA" id="ARBA00001971"/>
    </source>
</evidence>
<evidence type="ECO:0000256" key="7">
    <source>
        <dbReference type="ARBA" id="ARBA00022989"/>
    </source>
</evidence>
<dbReference type="GO" id="GO:0016020">
    <property type="term" value="C:membrane"/>
    <property type="evidence" value="ECO:0007669"/>
    <property type="project" value="UniProtKB-SubCell"/>
</dbReference>
<dbReference type="FunFam" id="1.10.630.10:FF:000023">
    <property type="entry name" value="Cytochrome P450 family protein"/>
    <property type="match status" value="1"/>
</dbReference>
<gene>
    <name evidence="14" type="ORF">HYC85_006025</name>
</gene>
<keyword evidence="9 12" id="KW-0408">Iron</keyword>
<dbReference type="CDD" id="cd20653">
    <property type="entry name" value="CYP81"/>
    <property type="match status" value="1"/>
</dbReference>
<keyword evidence="15" id="KW-1185">Reference proteome</keyword>
<comment type="subcellular location">
    <subcellularLocation>
        <location evidence="2">Membrane</location>
    </subcellularLocation>
</comment>
<dbReference type="GO" id="GO:0005506">
    <property type="term" value="F:iron ion binding"/>
    <property type="evidence" value="ECO:0007669"/>
    <property type="project" value="InterPro"/>
</dbReference>
<evidence type="ECO:0000256" key="8">
    <source>
        <dbReference type="ARBA" id="ARBA00023002"/>
    </source>
</evidence>
<dbReference type="GO" id="GO:0020037">
    <property type="term" value="F:heme binding"/>
    <property type="evidence" value="ECO:0007669"/>
    <property type="project" value="InterPro"/>
</dbReference>
<keyword evidence="4 12" id="KW-0349">Heme</keyword>
<evidence type="ECO:0000256" key="13">
    <source>
        <dbReference type="SAM" id="Phobius"/>
    </source>
</evidence>
<evidence type="ECO:0000256" key="9">
    <source>
        <dbReference type="ARBA" id="ARBA00023004"/>
    </source>
</evidence>
<evidence type="ECO:0000256" key="12">
    <source>
        <dbReference type="PIRSR" id="PIRSR602401-1"/>
    </source>
</evidence>
<dbReference type="InterPro" id="IPR001128">
    <property type="entry name" value="Cyt_P450"/>
</dbReference>
<evidence type="ECO:0000256" key="11">
    <source>
        <dbReference type="ARBA" id="ARBA00023136"/>
    </source>
</evidence>
<keyword evidence="7 13" id="KW-1133">Transmembrane helix</keyword>
<protein>
    <submittedName>
        <fullName evidence="14">Uncharacterized protein</fullName>
    </submittedName>
</protein>
<keyword evidence="11 13" id="KW-0472">Membrane</keyword>
<organism evidence="14 15">
    <name type="scientific">Camellia sinensis</name>
    <name type="common">Tea plant</name>
    <name type="synonym">Thea sinensis</name>
    <dbReference type="NCBI Taxonomy" id="4442"/>
    <lineage>
        <taxon>Eukaryota</taxon>
        <taxon>Viridiplantae</taxon>
        <taxon>Streptophyta</taxon>
        <taxon>Embryophyta</taxon>
        <taxon>Tracheophyta</taxon>
        <taxon>Spermatophyta</taxon>
        <taxon>Magnoliopsida</taxon>
        <taxon>eudicotyledons</taxon>
        <taxon>Gunneridae</taxon>
        <taxon>Pentapetalae</taxon>
        <taxon>asterids</taxon>
        <taxon>Ericales</taxon>
        <taxon>Theaceae</taxon>
        <taxon>Camellia</taxon>
    </lineage>
</organism>
<dbReference type="PANTHER" id="PTHR47947">
    <property type="entry name" value="CYTOCHROME P450 82C3-RELATED"/>
    <property type="match status" value="1"/>
</dbReference>
<name>A0A7J7I153_CAMSI</name>
<sequence length="497" mass="56382">MEATLLTYASLSVLTLIIAFKFFSQLRSQRRRNLPPSPPALPVIGHLHLLKPPLHRTFHRISQNLGSVFSLSFGSRLVVVVSSPSAVEECFTKNDVVLANRPPLIGGKYIGYNYTSVVDSPYGDHWRNLRRLMSLEIFSTTRLNAFLSVRKDEIKLLLRNLYRNSSADFAKVELKSKFSELSFNIIMRMIAGKRYYGEDLENHEEAKQFRDLVSETFEHGGASNPNDFLPVLRWIDYGNFEKNLGRIHKRMDVLLQGLIDEHRSDKSRNSMIDHLLSLQESQPEYYTDAIIKGLILVIILPGTDTSAVTMEWAMSVLMNHPEVLKKARAELDIQVGQERLVDESDLSKLHYLQAIISETFRMFPAAPLLVPHMASNDCTIEGFDVPRDTILLVNAWAIHRDPQVWDDPTSFKPERFEGGEAEGHKLMPFGMARRSCPGVGLAQRVVGLGLASLIQCFEWERVSEKAIDLTEGKGLTMPKLEPLEAMCKARDIMNKIF</sequence>
<dbReference type="Pfam" id="PF00067">
    <property type="entry name" value="p450"/>
    <property type="match status" value="1"/>
</dbReference>
<evidence type="ECO:0000313" key="14">
    <source>
        <dbReference type="EMBL" id="KAF5958800.1"/>
    </source>
</evidence>
<evidence type="ECO:0000256" key="4">
    <source>
        <dbReference type="ARBA" id="ARBA00022617"/>
    </source>
</evidence>
<evidence type="ECO:0000256" key="6">
    <source>
        <dbReference type="ARBA" id="ARBA00022723"/>
    </source>
</evidence>
<evidence type="ECO:0000256" key="2">
    <source>
        <dbReference type="ARBA" id="ARBA00004370"/>
    </source>
</evidence>